<dbReference type="SUPFAM" id="SSF51338">
    <property type="entry name" value="Composite domain of metallo-dependent hydrolases"/>
    <property type="match status" value="1"/>
</dbReference>
<evidence type="ECO:0000259" key="10">
    <source>
        <dbReference type="Pfam" id="PF07969"/>
    </source>
</evidence>
<dbReference type="Gene3D" id="3.20.20.140">
    <property type="entry name" value="Metal-dependent hydrolases"/>
    <property type="match status" value="1"/>
</dbReference>
<dbReference type="InterPro" id="IPR032466">
    <property type="entry name" value="Metal_Hydrolase"/>
</dbReference>
<keyword evidence="5" id="KW-0378">Hydrolase</keyword>
<gene>
    <name evidence="11" type="primary">hutI</name>
    <name evidence="11" type="ORF">C4F49_17385</name>
</gene>
<dbReference type="SUPFAM" id="SSF51556">
    <property type="entry name" value="Metallo-dependent hydrolases"/>
    <property type="match status" value="1"/>
</dbReference>
<evidence type="ECO:0000256" key="7">
    <source>
        <dbReference type="ARBA" id="ARBA00022833"/>
    </source>
</evidence>
<evidence type="ECO:0000313" key="12">
    <source>
        <dbReference type="Proteomes" id="UP000616201"/>
    </source>
</evidence>
<dbReference type="InterPro" id="IPR011059">
    <property type="entry name" value="Metal-dep_hydrolase_composite"/>
</dbReference>
<dbReference type="Gene3D" id="2.30.40.10">
    <property type="entry name" value="Urease, subunit C, domain 1"/>
    <property type="match status" value="1"/>
</dbReference>
<comment type="caution">
    <text evidence="11">The sequence shown here is derived from an EMBL/GenBank/DDBJ whole genome shotgun (WGS) entry which is preliminary data.</text>
</comment>
<evidence type="ECO:0000256" key="2">
    <source>
        <dbReference type="ARBA" id="ARBA00012864"/>
    </source>
</evidence>
<protein>
    <recommendedName>
        <fullName evidence="2 9">Imidazolonepropionase</fullName>
        <ecNumber evidence="2 9">3.5.2.7</ecNumber>
    </recommendedName>
</protein>
<evidence type="ECO:0000256" key="1">
    <source>
        <dbReference type="ARBA" id="ARBA00005023"/>
    </source>
</evidence>
<keyword evidence="7" id="KW-0862">Zinc</keyword>
<evidence type="ECO:0000256" key="9">
    <source>
        <dbReference type="NCBIfam" id="TIGR01224"/>
    </source>
</evidence>
<dbReference type="GO" id="GO:0005737">
    <property type="term" value="C:cytoplasm"/>
    <property type="evidence" value="ECO:0007669"/>
    <property type="project" value="UniProtKB-UniRule"/>
</dbReference>
<dbReference type="EC" id="3.5.2.7" evidence="2 9"/>
<dbReference type="InterPro" id="IPR005920">
    <property type="entry name" value="HutI"/>
</dbReference>
<dbReference type="GO" id="GO:0046872">
    <property type="term" value="F:metal ion binding"/>
    <property type="evidence" value="ECO:0007669"/>
    <property type="project" value="UniProtKB-KW"/>
</dbReference>
<dbReference type="PANTHER" id="PTHR42752:SF1">
    <property type="entry name" value="IMIDAZOLONEPROPIONASE-RELATED"/>
    <property type="match status" value="1"/>
</dbReference>
<dbReference type="NCBIfam" id="TIGR01224">
    <property type="entry name" value="hutI"/>
    <property type="match status" value="1"/>
</dbReference>
<evidence type="ECO:0000256" key="5">
    <source>
        <dbReference type="ARBA" id="ARBA00022801"/>
    </source>
</evidence>
<dbReference type="InterPro" id="IPR013108">
    <property type="entry name" value="Amidohydro_3"/>
</dbReference>
<dbReference type="Pfam" id="PF07969">
    <property type="entry name" value="Amidohydro_3"/>
    <property type="match status" value="1"/>
</dbReference>
<dbReference type="GO" id="GO:0019556">
    <property type="term" value="P:L-histidine catabolic process to glutamate and formamide"/>
    <property type="evidence" value="ECO:0007669"/>
    <property type="project" value="UniProtKB-UniRule"/>
</dbReference>
<keyword evidence="6" id="KW-0369">Histidine metabolism</keyword>
<dbReference type="Proteomes" id="UP000616201">
    <property type="component" value="Unassembled WGS sequence"/>
</dbReference>
<evidence type="ECO:0000256" key="4">
    <source>
        <dbReference type="ARBA" id="ARBA00022723"/>
    </source>
</evidence>
<reference evidence="11" key="1">
    <citation type="submission" date="2018-02" db="EMBL/GenBank/DDBJ databases">
        <authorList>
            <person name="Vasarhelyi B.M."/>
            <person name="Deshmukh S."/>
            <person name="Balint B."/>
            <person name="Kukolya J."/>
        </authorList>
    </citation>
    <scope>NUCLEOTIDE SEQUENCE</scope>
    <source>
        <strain evidence="11">KB22</strain>
    </source>
</reference>
<dbReference type="RefSeq" id="WP_196935040.1">
    <property type="nucleotide sequence ID" value="NZ_MU158698.1"/>
</dbReference>
<dbReference type="EMBL" id="PRDK01000010">
    <property type="protein sequence ID" value="MBE8715448.1"/>
    <property type="molecule type" value="Genomic_DNA"/>
</dbReference>
<keyword evidence="3" id="KW-0963">Cytoplasm</keyword>
<dbReference type="AlphaFoldDB" id="A0A928UYN6"/>
<evidence type="ECO:0000256" key="6">
    <source>
        <dbReference type="ARBA" id="ARBA00022808"/>
    </source>
</evidence>
<dbReference type="PANTHER" id="PTHR42752">
    <property type="entry name" value="IMIDAZOLONEPROPIONASE"/>
    <property type="match status" value="1"/>
</dbReference>
<evidence type="ECO:0000256" key="8">
    <source>
        <dbReference type="ARBA" id="ARBA00023004"/>
    </source>
</evidence>
<sequence>MESYTLIGPFTQLLTMKGLPIKGALKDKQLDIISNGGIVFRNGIIEQVGVFSDLSAQFLGKQVELMLISGDAVCLPAFIDCHTHIAFGGSRANDFALRNAGSSYLEIANAGGGIWSTVQQTRALSQEQLKEVIVERANELLEQGIATVEVKSGYGLSVAEELKMLRAIREANDATEVDLIATCLAAHTLPKDFEGSAADYLDLMANEVLPILISEKLSNRIDAFIEQSAFSSENIQSYFAKAKELGFDLTVHADQFTTSGSAVAVQFEARSADHLEVSGEAEIEALAKSDVIPVALPGASLGLGCPFTPARKLLDAGASLAIASDWNPGSAPMGKLLTQASVLATFEKLSNAEVLAGITFRAAAALGLSDRGRIQKGYLADFIVFATPTYQDITYLQGALQPTQLWKKGTSIIQQA</sequence>
<evidence type="ECO:0000256" key="3">
    <source>
        <dbReference type="ARBA" id="ARBA00022490"/>
    </source>
</evidence>
<keyword evidence="4" id="KW-0479">Metal-binding</keyword>
<dbReference type="GO" id="GO:0050480">
    <property type="term" value="F:imidazolonepropionase activity"/>
    <property type="evidence" value="ECO:0007669"/>
    <property type="project" value="UniProtKB-UniRule"/>
</dbReference>
<evidence type="ECO:0000313" key="11">
    <source>
        <dbReference type="EMBL" id="MBE8715448.1"/>
    </source>
</evidence>
<keyword evidence="8" id="KW-0408">Iron</keyword>
<accession>A0A928UYN6</accession>
<comment type="pathway">
    <text evidence="1">Amino-acid degradation.</text>
</comment>
<name>A0A928UYN6_9SPHI</name>
<proteinExistence type="predicted"/>
<keyword evidence="12" id="KW-1185">Reference proteome</keyword>
<organism evidence="11 12">
    <name type="scientific">Sphingobacterium hungaricum</name>
    <dbReference type="NCBI Taxonomy" id="2082723"/>
    <lineage>
        <taxon>Bacteria</taxon>
        <taxon>Pseudomonadati</taxon>
        <taxon>Bacteroidota</taxon>
        <taxon>Sphingobacteriia</taxon>
        <taxon>Sphingobacteriales</taxon>
        <taxon>Sphingobacteriaceae</taxon>
        <taxon>Sphingobacterium</taxon>
    </lineage>
</organism>
<feature type="domain" description="Amidohydrolase 3" evidence="10">
    <location>
        <begin position="123"/>
        <end position="386"/>
    </location>
</feature>